<comment type="caution">
    <text evidence="1">The sequence shown here is derived from an EMBL/GenBank/DDBJ whole genome shotgun (WGS) entry which is preliminary data.</text>
</comment>
<dbReference type="Proteomes" id="UP000299102">
    <property type="component" value="Unassembled WGS sequence"/>
</dbReference>
<organism evidence="1 2">
    <name type="scientific">Eumeta variegata</name>
    <name type="common">Bagworm moth</name>
    <name type="synonym">Eumeta japonica</name>
    <dbReference type="NCBI Taxonomy" id="151549"/>
    <lineage>
        <taxon>Eukaryota</taxon>
        <taxon>Metazoa</taxon>
        <taxon>Ecdysozoa</taxon>
        <taxon>Arthropoda</taxon>
        <taxon>Hexapoda</taxon>
        <taxon>Insecta</taxon>
        <taxon>Pterygota</taxon>
        <taxon>Neoptera</taxon>
        <taxon>Endopterygota</taxon>
        <taxon>Lepidoptera</taxon>
        <taxon>Glossata</taxon>
        <taxon>Ditrysia</taxon>
        <taxon>Tineoidea</taxon>
        <taxon>Psychidae</taxon>
        <taxon>Oiketicinae</taxon>
        <taxon>Eumeta</taxon>
    </lineage>
</organism>
<name>A0A4C1YN86_EUMVA</name>
<accession>A0A4C1YN86</accession>
<evidence type="ECO:0000313" key="2">
    <source>
        <dbReference type="Proteomes" id="UP000299102"/>
    </source>
</evidence>
<reference evidence="1 2" key="1">
    <citation type="journal article" date="2019" name="Commun. Biol.">
        <title>The bagworm genome reveals a unique fibroin gene that provides high tensile strength.</title>
        <authorList>
            <person name="Kono N."/>
            <person name="Nakamura H."/>
            <person name="Ohtoshi R."/>
            <person name="Tomita M."/>
            <person name="Numata K."/>
            <person name="Arakawa K."/>
        </authorList>
    </citation>
    <scope>NUCLEOTIDE SEQUENCE [LARGE SCALE GENOMIC DNA]</scope>
</reference>
<sequence length="81" mass="9084">MLKFPKDGLENSRVSSINCPSSRAPTFLRALPSEINVPVRLCLGNWAALRRTRLSRRGEGKMRRKCIAHGRRGPDVRGRGV</sequence>
<proteinExistence type="predicted"/>
<keyword evidence="2" id="KW-1185">Reference proteome</keyword>
<gene>
    <name evidence="1" type="ORF">EVAR_90244_1</name>
</gene>
<evidence type="ECO:0000313" key="1">
    <source>
        <dbReference type="EMBL" id="GBP77608.1"/>
    </source>
</evidence>
<dbReference type="AlphaFoldDB" id="A0A4C1YN86"/>
<dbReference type="EMBL" id="BGZK01001338">
    <property type="protein sequence ID" value="GBP77608.1"/>
    <property type="molecule type" value="Genomic_DNA"/>
</dbReference>
<protein>
    <submittedName>
        <fullName evidence="1">Uncharacterized protein</fullName>
    </submittedName>
</protein>